<dbReference type="KEGG" id="pah:Poras_0137"/>
<evidence type="ECO:0000256" key="1">
    <source>
        <dbReference type="SAM" id="Phobius"/>
    </source>
</evidence>
<name>F4KLI4_PORAD</name>
<gene>
    <name evidence="2" type="ordered locus">Poras_0137</name>
</gene>
<evidence type="ECO:0000313" key="3">
    <source>
        <dbReference type="Proteomes" id="UP000006545"/>
    </source>
</evidence>
<dbReference type="HOGENOM" id="CLU_2480716_0_0_10"/>
<keyword evidence="3" id="KW-1185">Reference proteome</keyword>
<accession>F4KLI4</accession>
<reference evidence="3" key="1">
    <citation type="submission" date="2011-04" db="EMBL/GenBank/DDBJ databases">
        <title>The complete genome of Porphyromonas asaccharolytica DSM 20707.</title>
        <authorList>
            <person name="Lucas S."/>
            <person name="Han J."/>
            <person name="Lapidus A."/>
            <person name="Bruce D."/>
            <person name="Goodwin L."/>
            <person name="Pitluck S."/>
            <person name="Peters L."/>
            <person name="Kyrpides N."/>
            <person name="Mavromatis K."/>
            <person name="Ivanova N."/>
            <person name="Ovchinnikova G."/>
            <person name="Pagani I."/>
            <person name="Lu M."/>
            <person name="Detter J.C."/>
            <person name="Tapia R."/>
            <person name="Han C."/>
            <person name="Land M."/>
            <person name="Hauser L."/>
            <person name="Markowitz V."/>
            <person name="Cheng J.-F."/>
            <person name="Hugenholtz P."/>
            <person name="Woyke T."/>
            <person name="Wu D."/>
            <person name="Gronow S."/>
            <person name="Wellnitz S."/>
            <person name="Brambilla E."/>
            <person name="Klenk H.-P."/>
            <person name="Eisen J.A."/>
        </authorList>
    </citation>
    <scope>NUCLEOTIDE SEQUENCE [LARGE SCALE GENOMIC DNA]</scope>
    <source>
        <strain evidence="3">ATCC 25260 / DSM 20707 / VPI 4198</strain>
    </source>
</reference>
<dbReference type="STRING" id="879243.Poras_0137"/>
<feature type="transmembrane region" description="Helical" evidence="1">
    <location>
        <begin position="12"/>
        <end position="31"/>
    </location>
</feature>
<keyword evidence="1" id="KW-0472">Membrane</keyword>
<proteinExistence type="predicted"/>
<organism evidence="2 3">
    <name type="scientific">Porphyromonas asaccharolytica (strain ATCC 25260 / DSM 20707 / BCRC 10618 / CCUG 7834 / JCM 6326 / LMG 13178 / VPI 4198 / B440)</name>
    <name type="common">Bacteroides asaccharolyticus</name>
    <dbReference type="NCBI Taxonomy" id="879243"/>
    <lineage>
        <taxon>Bacteria</taxon>
        <taxon>Pseudomonadati</taxon>
        <taxon>Bacteroidota</taxon>
        <taxon>Bacteroidia</taxon>
        <taxon>Bacteroidales</taxon>
        <taxon>Porphyromonadaceae</taxon>
        <taxon>Porphyromonas</taxon>
    </lineage>
</organism>
<dbReference type="Proteomes" id="UP000006545">
    <property type="component" value="Chromosome"/>
</dbReference>
<dbReference type="EMBL" id="CP002689">
    <property type="protein sequence ID" value="AEE12091.1"/>
    <property type="molecule type" value="Genomic_DNA"/>
</dbReference>
<feature type="transmembrane region" description="Helical" evidence="1">
    <location>
        <begin position="51"/>
        <end position="69"/>
    </location>
</feature>
<dbReference type="AlphaFoldDB" id="F4KLI4"/>
<protein>
    <submittedName>
        <fullName evidence="2">Uncharacterized protein</fullName>
    </submittedName>
</protein>
<sequence>MTYKNFPILTKVVITLILTYSVFMILLMSIFDLLSMSTSVSFTTFLIEKMIPNISAVIALIFLVRYLWITDKNSNTSKKDPIERNNR</sequence>
<evidence type="ECO:0000313" key="2">
    <source>
        <dbReference type="EMBL" id="AEE12091.1"/>
    </source>
</evidence>
<keyword evidence="1" id="KW-0812">Transmembrane</keyword>
<keyword evidence="1" id="KW-1133">Transmembrane helix</keyword>